<dbReference type="Gene3D" id="3.60.20.10">
    <property type="entry name" value="Glutamine Phosphoribosylpyrophosphate, subunit 1, domain 1"/>
    <property type="match status" value="1"/>
</dbReference>
<evidence type="ECO:0000256" key="3">
    <source>
        <dbReference type="ARBA" id="ARBA00016090"/>
    </source>
</evidence>
<dbReference type="NCBIfam" id="TIGR01135">
    <property type="entry name" value="glmS"/>
    <property type="match status" value="1"/>
</dbReference>
<keyword evidence="7" id="KW-0315">Glutamine amidotransferase</keyword>
<dbReference type="InterPro" id="IPR035490">
    <property type="entry name" value="GlmS/FrlB_SIS"/>
</dbReference>
<evidence type="ECO:0000256" key="4">
    <source>
        <dbReference type="ARBA" id="ARBA00022576"/>
    </source>
</evidence>
<organism evidence="11 12">
    <name type="scientific">Tetragenococcus solitarius</name>
    <dbReference type="NCBI Taxonomy" id="71453"/>
    <lineage>
        <taxon>Bacteria</taxon>
        <taxon>Bacillati</taxon>
        <taxon>Bacillota</taxon>
        <taxon>Bacilli</taxon>
        <taxon>Lactobacillales</taxon>
        <taxon>Enterococcaceae</taxon>
        <taxon>Tetragenococcus</taxon>
    </lineage>
</organism>
<feature type="domain" description="SIS" evidence="10">
    <location>
        <begin position="284"/>
        <end position="423"/>
    </location>
</feature>
<keyword evidence="5 8" id="KW-0808">Transferase</keyword>
<dbReference type="PANTHER" id="PTHR10937:SF0">
    <property type="entry name" value="GLUTAMINE--FRUCTOSE-6-PHOSPHATE TRANSAMINASE (ISOMERIZING)"/>
    <property type="match status" value="1"/>
</dbReference>
<evidence type="ECO:0000256" key="5">
    <source>
        <dbReference type="ARBA" id="ARBA00022679"/>
    </source>
</evidence>
<dbReference type="PANTHER" id="PTHR10937">
    <property type="entry name" value="GLUCOSAMINE--FRUCTOSE-6-PHOSPHATE AMINOTRANSFERASE, ISOMERIZING"/>
    <property type="match status" value="1"/>
</dbReference>
<dbReference type="InterPro" id="IPR017932">
    <property type="entry name" value="GATase_2_dom"/>
</dbReference>
<keyword evidence="8" id="KW-0963">Cytoplasm</keyword>
<dbReference type="InterPro" id="IPR029055">
    <property type="entry name" value="Ntn_hydrolases_N"/>
</dbReference>
<protein>
    <recommendedName>
        <fullName evidence="3 8">Glutamine--fructose-6-phosphate aminotransferase [isomerizing]</fullName>
        <ecNumber evidence="2 8">2.6.1.16</ecNumber>
    </recommendedName>
    <alternativeName>
        <fullName evidence="8">D-fructose-6-phosphate amidotransferase</fullName>
    </alternativeName>
    <alternativeName>
        <fullName evidence="8">GFAT</fullName>
    </alternativeName>
    <alternativeName>
        <fullName evidence="8">Glucosamine-6-phosphate synthase</fullName>
    </alternativeName>
    <alternativeName>
        <fullName evidence="8">Hexosephosphate aminotransferase</fullName>
    </alternativeName>
    <alternativeName>
        <fullName evidence="8">L-glutamine--D-fructose-6-phosphate amidotransferase</fullName>
    </alternativeName>
</protein>
<dbReference type="NCBIfam" id="NF001484">
    <property type="entry name" value="PRK00331.1"/>
    <property type="match status" value="1"/>
</dbReference>
<gene>
    <name evidence="8 11" type="primary">glmS</name>
    <name evidence="11" type="ORF">GCM10019998_18850</name>
</gene>
<dbReference type="PROSITE" id="PS51464">
    <property type="entry name" value="SIS"/>
    <property type="match status" value="2"/>
</dbReference>
<dbReference type="RefSeq" id="WP_068706564.1">
    <property type="nucleotide sequence ID" value="NZ_BAAAXQ010000064.1"/>
</dbReference>
<feature type="domain" description="SIS" evidence="10">
    <location>
        <begin position="453"/>
        <end position="591"/>
    </location>
</feature>
<feature type="active site" description="Nucleophile; for GATase activity" evidence="8">
    <location>
        <position position="2"/>
    </location>
</feature>
<comment type="subunit">
    <text evidence="8">Homodimer.</text>
</comment>
<evidence type="ECO:0000256" key="7">
    <source>
        <dbReference type="ARBA" id="ARBA00022962"/>
    </source>
</evidence>
<dbReference type="InterPro" id="IPR001347">
    <property type="entry name" value="SIS_dom"/>
</dbReference>
<feature type="domain" description="Glutamine amidotransferase type-2" evidence="9">
    <location>
        <begin position="2"/>
        <end position="218"/>
    </location>
</feature>
<dbReference type="EMBL" id="BAAAXQ010000064">
    <property type="protein sequence ID" value="GAA3022472.1"/>
    <property type="molecule type" value="Genomic_DNA"/>
</dbReference>
<dbReference type="SUPFAM" id="SSF53697">
    <property type="entry name" value="SIS domain"/>
    <property type="match status" value="1"/>
</dbReference>
<evidence type="ECO:0000256" key="6">
    <source>
        <dbReference type="ARBA" id="ARBA00022737"/>
    </source>
</evidence>
<dbReference type="Gene3D" id="3.40.50.10490">
    <property type="entry name" value="Glucose-6-phosphate isomerase like protein, domain 1"/>
    <property type="match status" value="2"/>
</dbReference>
<comment type="function">
    <text evidence="8">Catalyzes the first step in hexosamine metabolism, converting fructose-6P into glucosamine-6P using glutamine as a nitrogen source.</text>
</comment>
<dbReference type="InterPro" id="IPR047084">
    <property type="entry name" value="GFAT_N"/>
</dbReference>
<dbReference type="Pfam" id="PF01380">
    <property type="entry name" value="SIS"/>
    <property type="match status" value="2"/>
</dbReference>
<dbReference type="HAMAP" id="MF_00164">
    <property type="entry name" value="GlmS"/>
    <property type="match status" value="1"/>
</dbReference>
<name>A0ABN3YBI5_9ENTE</name>
<evidence type="ECO:0000313" key="12">
    <source>
        <dbReference type="Proteomes" id="UP001501577"/>
    </source>
</evidence>
<dbReference type="InterPro" id="IPR035466">
    <property type="entry name" value="GlmS/AgaS_SIS"/>
</dbReference>
<reference evidence="11 12" key="1">
    <citation type="journal article" date="2019" name="Int. J. Syst. Evol. Microbiol.">
        <title>The Global Catalogue of Microorganisms (GCM) 10K type strain sequencing project: providing services to taxonomists for standard genome sequencing and annotation.</title>
        <authorList>
            <consortium name="The Broad Institute Genomics Platform"/>
            <consortium name="The Broad Institute Genome Sequencing Center for Infectious Disease"/>
            <person name="Wu L."/>
            <person name="Ma J."/>
        </authorList>
    </citation>
    <scope>NUCLEOTIDE SEQUENCE [LARGE SCALE GENOMIC DNA]</scope>
    <source>
        <strain evidence="11 12">JCM 8736</strain>
    </source>
</reference>
<accession>A0ABN3YBI5</accession>
<evidence type="ECO:0000256" key="8">
    <source>
        <dbReference type="HAMAP-Rule" id="MF_00164"/>
    </source>
</evidence>
<dbReference type="CDD" id="cd05009">
    <property type="entry name" value="SIS_GlmS_GlmD_2"/>
    <property type="match status" value="1"/>
</dbReference>
<dbReference type="CDD" id="cd00714">
    <property type="entry name" value="GFAT"/>
    <property type="match status" value="1"/>
</dbReference>
<keyword evidence="12" id="KW-1185">Reference proteome</keyword>
<evidence type="ECO:0000259" key="9">
    <source>
        <dbReference type="PROSITE" id="PS51278"/>
    </source>
</evidence>
<comment type="subcellular location">
    <subcellularLocation>
        <location evidence="8">Cytoplasm</location>
    </subcellularLocation>
</comment>
<keyword evidence="4 8" id="KW-0032">Aminotransferase</keyword>
<evidence type="ECO:0000256" key="2">
    <source>
        <dbReference type="ARBA" id="ARBA00012916"/>
    </source>
</evidence>
<comment type="catalytic activity">
    <reaction evidence="1 8">
        <text>D-fructose 6-phosphate + L-glutamine = D-glucosamine 6-phosphate + L-glutamate</text>
        <dbReference type="Rhea" id="RHEA:13237"/>
        <dbReference type="ChEBI" id="CHEBI:29985"/>
        <dbReference type="ChEBI" id="CHEBI:58359"/>
        <dbReference type="ChEBI" id="CHEBI:58725"/>
        <dbReference type="ChEBI" id="CHEBI:61527"/>
        <dbReference type="EC" id="2.6.1.16"/>
    </reaction>
</comment>
<dbReference type="InterPro" id="IPR046348">
    <property type="entry name" value="SIS_dom_sf"/>
</dbReference>
<evidence type="ECO:0000256" key="1">
    <source>
        <dbReference type="ARBA" id="ARBA00001031"/>
    </source>
</evidence>
<evidence type="ECO:0000313" key="11">
    <source>
        <dbReference type="EMBL" id="GAA3022472.1"/>
    </source>
</evidence>
<dbReference type="PROSITE" id="PS51278">
    <property type="entry name" value="GATASE_TYPE_2"/>
    <property type="match status" value="1"/>
</dbReference>
<comment type="caution">
    <text evidence="11">The sequence shown here is derived from an EMBL/GenBank/DDBJ whole genome shotgun (WGS) entry which is preliminary data.</text>
</comment>
<dbReference type="InterPro" id="IPR005855">
    <property type="entry name" value="GFAT"/>
</dbReference>
<dbReference type="Pfam" id="PF13522">
    <property type="entry name" value="GATase_6"/>
    <property type="match status" value="1"/>
</dbReference>
<dbReference type="Proteomes" id="UP001501577">
    <property type="component" value="Unassembled WGS sequence"/>
</dbReference>
<proteinExistence type="inferred from homology"/>
<sequence>MCGIVGIVGKEHSEQIIINGLQRLEYRGYDSAGLFVSDGKQEHLIKSQGRIKNLQEKVSDDVNGTIGIGHTRWATHGKPSEENAHPHTSQNGKLLLVHNGVIENFDELSQDYLADETFYGQTDTEIVVNLIASFMENDSLSTKAAFQKALTVIHGSYAFALVNQEDPETIYVAKNKSPLLIGLGDGFNVIASDALAVLDQTHEFVEIADNELVTVTADNVIIENQAGQTVQRDSYKAQLDASDIEKGTYPFYMLKEIDEQPTVMRKLTQEYRDDHGKVNIDLNLVNEMADSDRIYIVACGTSYNAGWAAKSLIETVTQIPVEVQLSSEFGYNMPLLSKKPFFIFLTQSGETADSRQVLVQINQLGFPSLTITNVAGSTLSREAKYTLLLHAGPEIAVASTKAYTAQIAMLAILTQAIGERNKTNTSFDAFYELSIAAAGMEAMVDEKERLSSLVEQYLSTTRNAFYIGRGNDYHVASEAALKLKEISYVQAEGFAAGELKHGTIALIEEGTPVLGIITDAKTGPHTRGNLKEVESRGANTIVIASEDLAREDDQVILPKVHPLLTSLVAVVPTQLIAYYVSMQRGYDVDKPRNLAKSVTVE</sequence>
<evidence type="ECO:0000259" key="10">
    <source>
        <dbReference type="PROSITE" id="PS51464"/>
    </source>
</evidence>
<dbReference type="EC" id="2.6.1.16" evidence="2 8"/>
<feature type="active site" description="For Fru-6P isomerization activity" evidence="8">
    <location>
        <position position="596"/>
    </location>
</feature>
<keyword evidence="6" id="KW-0677">Repeat</keyword>
<feature type="initiator methionine" description="Removed" evidence="8">
    <location>
        <position position="1"/>
    </location>
</feature>
<dbReference type="SUPFAM" id="SSF56235">
    <property type="entry name" value="N-terminal nucleophile aminohydrolases (Ntn hydrolases)"/>
    <property type="match status" value="1"/>
</dbReference>
<dbReference type="CDD" id="cd05008">
    <property type="entry name" value="SIS_GlmS_GlmD_1"/>
    <property type="match status" value="1"/>
</dbReference>